<dbReference type="AlphaFoldDB" id="A0A0C9XYL0"/>
<accession>A0A0C9XYL0</accession>
<dbReference type="Gene3D" id="4.10.49.10">
    <property type="entry name" value="Cytochrome c oxidase subunit VIIc"/>
    <property type="match status" value="1"/>
</dbReference>
<dbReference type="EMBL" id="KN838551">
    <property type="protein sequence ID" value="KIK06784.1"/>
    <property type="molecule type" value="Genomic_DNA"/>
</dbReference>
<proteinExistence type="inferred from homology"/>
<comment type="similarity">
    <text evidence="3">Belongs to the cytochrome c oxidase VIIc family.</text>
</comment>
<protein>
    <submittedName>
        <fullName evidence="8">Uncharacterized protein</fullName>
    </submittedName>
</protein>
<dbReference type="Pfam" id="PF02935">
    <property type="entry name" value="COX7C"/>
    <property type="match status" value="1"/>
</dbReference>
<name>A0A0C9XYL0_9AGAR</name>
<evidence type="ECO:0000256" key="5">
    <source>
        <dbReference type="ARBA" id="ARBA00023128"/>
    </source>
</evidence>
<dbReference type="STRING" id="1095629.A0A0C9XYL0"/>
<evidence type="ECO:0000256" key="3">
    <source>
        <dbReference type="ARBA" id="ARBA00010514"/>
    </source>
</evidence>
<organism evidence="8 9">
    <name type="scientific">Laccaria amethystina LaAM-08-1</name>
    <dbReference type="NCBI Taxonomy" id="1095629"/>
    <lineage>
        <taxon>Eukaryota</taxon>
        <taxon>Fungi</taxon>
        <taxon>Dikarya</taxon>
        <taxon>Basidiomycota</taxon>
        <taxon>Agaricomycotina</taxon>
        <taxon>Agaricomycetes</taxon>
        <taxon>Agaricomycetidae</taxon>
        <taxon>Agaricales</taxon>
        <taxon>Agaricineae</taxon>
        <taxon>Hydnangiaceae</taxon>
        <taxon>Laccaria</taxon>
    </lineage>
</organism>
<comment type="pathway">
    <text evidence="2">Energy metabolism; oxidative phosphorylation.</text>
</comment>
<dbReference type="InterPro" id="IPR036636">
    <property type="entry name" value="COX7C/Cox8_sf"/>
</dbReference>
<keyword evidence="9" id="KW-1185">Reference proteome</keyword>
<evidence type="ECO:0000256" key="6">
    <source>
        <dbReference type="ARBA" id="ARBA00023136"/>
    </source>
</evidence>
<evidence type="ECO:0000256" key="2">
    <source>
        <dbReference type="ARBA" id="ARBA00004673"/>
    </source>
</evidence>
<dbReference type="UniPathway" id="UPA00705"/>
<evidence type="ECO:0000313" key="8">
    <source>
        <dbReference type="EMBL" id="KIK06784.1"/>
    </source>
</evidence>
<evidence type="ECO:0000256" key="1">
    <source>
        <dbReference type="ARBA" id="ARBA00004434"/>
    </source>
</evidence>
<gene>
    <name evidence="8" type="ORF">K443DRAFT_674071</name>
</gene>
<reference evidence="9" key="2">
    <citation type="submission" date="2015-01" db="EMBL/GenBank/DDBJ databases">
        <title>Evolutionary Origins and Diversification of the Mycorrhizal Mutualists.</title>
        <authorList>
            <consortium name="DOE Joint Genome Institute"/>
            <consortium name="Mycorrhizal Genomics Consortium"/>
            <person name="Kohler A."/>
            <person name="Kuo A."/>
            <person name="Nagy L.G."/>
            <person name="Floudas D."/>
            <person name="Copeland A."/>
            <person name="Barry K.W."/>
            <person name="Cichocki N."/>
            <person name="Veneault-Fourrey C."/>
            <person name="LaButti K."/>
            <person name="Lindquist E.A."/>
            <person name="Lipzen A."/>
            <person name="Lundell T."/>
            <person name="Morin E."/>
            <person name="Murat C."/>
            <person name="Riley R."/>
            <person name="Ohm R."/>
            <person name="Sun H."/>
            <person name="Tunlid A."/>
            <person name="Henrissat B."/>
            <person name="Grigoriev I.V."/>
            <person name="Hibbett D.S."/>
            <person name="Martin F."/>
        </authorList>
    </citation>
    <scope>NUCLEOTIDE SEQUENCE [LARGE SCALE GENOMIC DNA]</scope>
    <source>
        <strain evidence="9">LaAM-08-1</strain>
    </source>
</reference>
<evidence type="ECO:0000256" key="7">
    <source>
        <dbReference type="SAM" id="Phobius"/>
    </source>
</evidence>
<keyword evidence="6 7" id="KW-0472">Membrane</keyword>
<evidence type="ECO:0000256" key="4">
    <source>
        <dbReference type="ARBA" id="ARBA00022792"/>
    </source>
</evidence>
<dbReference type="GO" id="GO:0006123">
    <property type="term" value="P:mitochondrial electron transport, cytochrome c to oxygen"/>
    <property type="evidence" value="ECO:0007669"/>
    <property type="project" value="InterPro"/>
</dbReference>
<feature type="transmembrane region" description="Helical" evidence="7">
    <location>
        <begin position="89"/>
        <end position="108"/>
    </location>
</feature>
<keyword evidence="7" id="KW-1133">Transmembrane helix</keyword>
<dbReference type="GO" id="GO:0045277">
    <property type="term" value="C:respiratory chain complex IV"/>
    <property type="evidence" value="ECO:0007669"/>
    <property type="project" value="InterPro"/>
</dbReference>
<sequence>MLCLRLLNYKVQALSGISRTGHYLLQTSTKEMALSIIARSSIVRQQALARVRSLHTTSSLRSDHGHYHHLPFDLPGKSSKKKAIFGLKMGLYLAAGFAIPFGASYFQLKKSSGAA</sequence>
<keyword evidence="5" id="KW-0496">Mitochondrion</keyword>
<keyword evidence="4" id="KW-0999">Mitochondrion inner membrane</keyword>
<dbReference type="OrthoDB" id="9974841at2759"/>
<keyword evidence="7" id="KW-0812">Transmembrane</keyword>
<dbReference type="InterPro" id="IPR004202">
    <property type="entry name" value="COX7C/Cox8"/>
</dbReference>
<comment type="subcellular location">
    <subcellularLocation>
        <location evidence="1">Mitochondrion inner membrane</location>
        <topology evidence="1">Single-pass membrane protein</topology>
    </subcellularLocation>
</comment>
<evidence type="ECO:0000313" key="9">
    <source>
        <dbReference type="Proteomes" id="UP000054477"/>
    </source>
</evidence>
<dbReference type="HOGENOM" id="CLU_169812_1_1_1"/>
<reference evidence="8 9" key="1">
    <citation type="submission" date="2014-04" db="EMBL/GenBank/DDBJ databases">
        <authorList>
            <consortium name="DOE Joint Genome Institute"/>
            <person name="Kuo A."/>
            <person name="Kohler A."/>
            <person name="Nagy L.G."/>
            <person name="Floudas D."/>
            <person name="Copeland A."/>
            <person name="Barry K.W."/>
            <person name="Cichocki N."/>
            <person name="Veneault-Fourrey C."/>
            <person name="LaButti K."/>
            <person name="Lindquist E.A."/>
            <person name="Lipzen A."/>
            <person name="Lundell T."/>
            <person name="Morin E."/>
            <person name="Murat C."/>
            <person name="Sun H."/>
            <person name="Tunlid A."/>
            <person name="Henrissat B."/>
            <person name="Grigoriev I.V."/>
            <person name="Hibbett D.S."/>
            <person name="Martin F."/>
            <person name="Nordberg H.P."/>
            <person name="Cantor M.N."/>
            <person name="Hua S.X."/>
        </authorList>
    </citation>
    <scope>NUCLEOTIDE SEQUENCE [LARGE SCALE GENOMIC DNA]</scope>
    <source>
        <strain evidence="8 9">LaAM-08-1</strain>
    </source>
</reference>
<dbReference type="Proteomes" id="UP000054477">
    <property type="component" value="Unassembled WGS sequence"/>
</dbReference>
<dbReference type="GO" id="GO:0005743">
    <property type="term" value="C:mitochondrial inner membrane"/>
    <property type="evidence" value="ECO:0007669"/>
    <property type="project" value="UniProtKB-SubCell"/>
</dbReference>